<evidence type="ECO:0000313" key="7">
    <source>
        <dbReference type="EMBL" id="OCS89238.1"/>
    </source>
</evidence>
<keyword evidence="3" id="KW-0369">Histidine metabolism</keyword>
<dbReference type="GO" id="GO:0006547">
    <property type="term" value="P:L-histidine metabolic process"/>
    <property type="evidence" value="ECO:0007669"/>
    <property type="project" value="UniProtKB-KW"/>
</dbReference>
<dbReference type="RefSeq" id="WP_066465285.1">
    <property type="nucleotide sequence ID" value="NZ_MATO01000044.1"/>
</dbReference>
<keyword evidence="8" id="KW-1185">Reference proteome</keyword>
<evidence type="ECO:0000256" key="6">
    <source>
        <dbReference type="PROSITE-ProRule" id="PRU00742"/>
    </source>
</evidence>
<dbReference type="EMBL" id="MATO01000044">
    <property type="protein sequence ID" value="OCS89238.1"/>
    <property type="molecule type" value="Genomic_DNA"/>
</dbReference>
<organism evidence="7 8">
    <name type="scientific">Caryophanon latum</name>
    <dbReference type="NCBI Taxonomy" id="33977"/>
    <lineage>
        <taxon>Bacteria</taxon>
        <taxon>Bacillati</taxon>
        <taxon>Bacillota</taxon>
        <taxon>Bacilli</taxon>
        <taxon>Bacillales</taxon>
        <taxon>Caryophanaceae</taxon>
        <taxon>Caryophanon</taxon>
    </lineage>
</organism>
<dbReference type="OrthoDB" id="9788689at2"/>
<sequence length="312" mass="35093">MIVRPSFLWQQQTDGDLKIKDWIRYDDDTPHATMLGIPFARASISASGASEFPNAFRRTWDSFTPYYVDEMIDFSPYRLCDIGDVLLHATDVTKSHAMMEEAMMYVIERYDKSLYTTIGGDHSITAPLVRALKRAHPTKTIGIIQLDTHFDLRDFSQGRTNGTPIRQLVEEDIVKGRHVVNIGPHGFYNAKSLIEAAQHYGVHIIPLKQMRSLGIKQTVAHAFSLLDVDLIYVTVDIDVLDIAYAPGVPAATPGGMRSNELFSLLFEIGQRDITAIDFVCIDPLRDVANMTVKAAAYAYFTFIAAQQKRDME</sequence>
<feature type="binding site" evidence="5">
    <location>
        <position position="238"/>
    </location>
    <ligand>
        <name>Mn(2+)</name>
        <dbReference type="ChEBI" id="CHEBI:29035"/>
        <label>1</label>
    </ligand>
</feature>
<dbReference type="Proteomes" id="UP000093482">
    <property type="component" value="Unassembled WGS sequence"/>
</dbReference>
<evidence type="ECO:0008006" key="9">
    <source>
        <dbReference type="Google" id="ProtNLM"/>
    </source>
</evidence>
<feature type="binding site" evidence="5">
    <location>
        <position position="122"/>
    </location>
    <ligand>
        <name>Mn(2+)</name>
        <dbReference type="ChEBI" id="CHEBI:29035"/>
        <label>1</label>
    </ligand>
</feature>
<dbReference type="PROSITE" id="PS51409">
    <property type="entry name" value="ARGINASE_2"/>
    <property type="match status" value="1"/>
</dbReference>
<protein>
    <recommendedName>
        <fullName evidence="9">Formimidoylglutamase</fullName>
    </recommendedName>
</protein>
<comment type="caution">
    <text evidence="7">The sequence shown here is derived from an EMBL/GenBank/DDBJ whole genome shotgun (WGS) entry which is preliminary data.</text>
</comment>
<dbReference type="CDD" id="cd09990">
    <property type="entry name" value="Agmatinase-like"/>
    <property type="match status" value="1"/>
</dbReference>
<dbReference type="SUPFAM" id="SSF52768">
    <property type="entry name" value="Arginase/deacetylase"/>
    <property type="match status" value="1"/>
</dbReference>
<dbReference type="PRINTS" id="PR00116">
    <property type="entry name" value="ARGINASE"/>
</dbReference>
<dbReference type="PIRSF" id="PIRSF036979">
    <property type="entry name" value="Arginase"/>
    <property type="match status" value="1"/>
</dbReference>
<feature type="binding site" evidence="5">
    <location>
        <position position="151"/>
    </location>
    <ligand>
        <name>Mn(2+)</name>
        <dbReference type="ChEBI" id="CHEBI:29035"/>
        <label>1</label>
    </ligand>
</feature>
<dbReference type="GO" id="GO:0008783">
    <property type="term" value="F:agmatinase activity"/>
    <property type="evidence" value="ECO:0007669"/>
    <property type="project" value="TreeGrafter"/>
</dbReference>
<comment type="cofactor">
    <cofactor evidence="5">
        <name>Mn(2+)</name>
        <dbReference type="ChEBI" id="CHEBI:29035"/>
    </cofactor>
    <text evidence="5">Binds 2 manganese ions per subunit.</text>
</comment>
<comment type="similarity">
    <text evidence="6">Belongs to the arginase family.</text>
</comment>
<dbReference type="PANTHER" id="PTHR11358:SF35">
    <property type="entry name" value="FORMIMIDOYLGLUTAMASE"/>
    <property type="match status" value="1"/>
</dbReference>
<keyword evidence="2" id="KW-0378">Hydrolase</keyword>
<dbReference type="InterPro" id="IPR023696">
    <property type="entry name" value="Ureohydrolase_dom_sf"/>
</dbReference>
<dbReference type="GO" id="GO:0033389">
    <property type="term" value="P:putrescine biosynthetic process from arginine, via agmatine"/>
    <property type="evidence" value="ECO:0007669"/>
    <property type="project" value="TreeGrafter"/>
</dbReference>
<evidence type="ECO:0000256" key="4">
    <source>
        <dbReference type="ARBA" id="ARBA00023211"/>
    </source>
</evidence>
<dbReference type="Pfam" id="PF00491">
    <property type="entry name" value="Arginase"/>
    <property type="match status" value="1"/>
</dbReference>
<dbReference type="GO" id="GO:0046872">
    <property type="term" value="F:metal ion binding"/>
    <property type="evidence" value="ECO:0007669"/>
    <property type="project" value="UniProtKB-KW"/>
</dbReference>
<evidence type="ECO:0000256" key="5">
    <source>
        <dbReference type="PIRSR" id="PIRSR036979-1"/>
    </source>
</evidence>
<keyword evidence="4 5" id="KW-0464">Manganese</keyword>
<dbReference type="AlphaFoldDB" id="A0A1C0YPY5"/>
<evidence type="ECO:0000256" key="1">
    <source>
        <dbReference type="ARBA" id="ARBA00022723"/>
    </source>
</evidence>
<evidence type="ECO:0000256" key="3">
    <source>
        <dbReference type="ARBA" id="ARBA00022808"/>
    </source>
</evidence>
<evidence type="ECO:0000313" key="8">
    <source>
        <dbReference type="Proteomes" id="UP000093482"/>
    </source>
</evidence>
<accession>A0A1C0YPY5</accession>
<reference evidence="7 8" key="1">
    <citation type="submission" date="2016-07" db="EMBL/GenBank/DDBJ databases">
        <title>Caryophanon latum genome sequencing.</title>
        <authorList>
            <person name="Verma A."/>
            <person name="Pal Y."/>
            <person name="Krishnamurthi S."/>
        </authorList>
    </citation>
    <scope>NUCLEOTIDE SEQUENCE [LARGE SCALE GENOMIC DNA]</scope>
    <source>
        <strain evidence="7 8">DSM 14151</strain>
    </source>
</reference>
<gene>
    <name evidence="7" type="ORF">A6K76_12875</name>
</gene>
<name>A0A1C0YPY5_9BACL</name>
<keyword evidence="1 5" id="KW-0479">Metal-binding</keyword>
<feature type="binding site" evidence="5">
    <location>
        <position position="149"/>
    </location>
    <ligand>
        <name>Mn(2+)</name>
        <dbReference type="ChEBI" id="CHEBI:29035"/>
        <label>1</label>
    </ligand>
</feature>
<dbReference type="PANTHER" id="PTHR11358">
    <property type="entry name" value="ARGINASE/AGMATINASE"/>
    <property type="match status" value="1"/>
</dbReference>
<dbReference type="Gene3D" id="3.40.800.10">
    <property type="entry name" value="Ureohydrolase domain"/>
    <property type="match status" value="1"/>
</dbReference>
<proteinExistence type="inferred from homology"/>
<feature type="binding site" evidence="5">
    <location>
        <position position="236"/>
    </location>
    <ligand>
        <name>Mn(2+)</name>
        <dbReference type="ChEBI" id="CHEBI:29035"/>
        <label>1</label>
    </ligand>
</feature>
<feature type="binding site" evidence="5">
    <location>
        <position position="147"/>
    </location>
    <ligand>
        <name>Mn(2+)</name>
        <dbReference type="ChEBI" id="CHEBI:29035"/>
        <label>1</label>
    </ligand>
</feature>
<dbReference type="InterPro" id="IPR006035">
    <property type="entry name" value="Ureohydrolase"/>
</dbReference>
<evidence type="ECO:0000256" key="2">
    <source>
        <dbReference type="ARBA" id="ARBA00022801"/>
    </source>
</evidence>